<dbReference type="EMBL" id="JACEFO010002121">
    <property type="protein sequence ID" value="KAF8680657.1"/>
    <property type="molecule type" value="Genomic_DNA"/>
</dbReference>
<dbReference type="OrthoDB" id="672016at2759"/>
<name>A0A835ED64_9POAL</name>
<proteinExistence type="predicted"/>
<dbReference type="PANTHER" id="PTHR33074">
    <property type="entry name" value="EXPRESSED PROTEIN-RELATED"/>
    <property type="match status" value="1"/>
</dbReference>
<evidence type="ECO:0000313" key="2">
    <source>
        <dbReference type="Proteomes" id="UP000636709"/>
    </source>
</evidence>
<organism evidence="1 2">
    <name type="scientific">Digitaria exilis</name>
    <dbReference type="NCBI Taxonomy" id="1010633"/>
    <lineage>
        <taxon>Eukaryota</taxon>
        <taxon>Viridiplantae</taxon>
        <taxon>Streptophyta</taxon>
        <taxon>Embryophyta</taxon>
        <taxon>Tracheophyta</taxon>
        <taxon>Spermatophyta</taxon>
        <taxon>Magnoliopsida</taxon>
        <taxon>Liliopsida</taxon>
        <taxon>Poales</taxon>
        <taxon>Poaceae</taxon>
        <taxon>PACMAD clade</taxon>
        <taxon>Panicoideae</taxon>
        <taxon>Panicodae</taxon>
        <taxon>Paniceae</taxon>
        <taxon>Anthephorinae</taxon>
        <taxon>Digitaria</taxon>
    </lineage>
</organism>
<protein>
    <submittedName>
        <fullName evidence="1">Uncharacterized protein</fullName>
    </submittedName>
</protein>
<dbReference type="AlphaFoldDB" id="A0A835ED64"/>
<gene>
    <name evidence="1" type="ORF">HU200_045687</name>
</gene>
<dbReference type="PANTHER" id="PTHR33074:SF108">
    <property type="entry name" value="OS02G0492500 PROTEIN"/>
    <property type="match status" value="1"/>
</dbReference>
<keyword evidence="2" id="KW-1185">Reference proteome</keyword>
<reference evidence="1" key="1">
    <citation type="submission" date="2020-07" db="EMBL/GenBank/DDBJ databases">
        <title>Genome sequence and genetic diversity analysis of an under-domesticated orphan crop, white fonio (Digitaria exilis).</title>
        <authorList>
            <person name="Bennetzen J.L."/>
            <person name="Chen S."/>
            <person name="Ma X."/>
            <person name="Wang X."/>
            <person name="Yssel A.E.J."/>
            <person name="Chaluvadi S.R."/>
            <person name="Johnson M."/>
            <person name="Gangashetty P."/>
            <person name="Hamidou F."/>
            <person name="Sanogo M.D."/>
            <person name="Zwaenepoel A."/>
            <person name="Wallace J."/>
            <person name="Van De Peer Y."/>
            <person name="Van Deynze A."/>
        </authorList>
    </citation>
    <scope>NUCLEOTIDE SEQUENCE</scope>
    <source>
        <tissue evidence="1">Leaves</tissue>
    </source>
</reference>
<dbReference type="Proteomes" id="UP000636709">
    <property type="component" value="Unassembled WGS sequence"/>
</dbReference>
<evidence type="ECO:0000313" key="1">
    <source>
        <dbReference type="EMBL" id="KAF8680657.1"/>
    </source>
</evidence>
<sequence>MAPTSSPLPSLQLIPITPDIVVSDCEVALLRCRQQDRFYIALLHRAIDAGYPALSLHDPDVVYVMHTPDSNVYKASVIAIDMRNKTLKDVADFGSGRPLGYTFTYLQSGISKHLND</sequence>
<comment type="caution">
    <text evidence="1">The sequence shown here is derived from an EMBL/GenBank/DDBJ whole genome shotgun (WGS) entry which is preliminary data.</text>
</comment>
<accession>A0A835ED64</accession>